<proteinExistence type="predicted"/>
<dbReference type="InterPro" id="IPR000873">
    <property type="entry name" value="AMP-dep_synth/lig_dom"/>
</dbReference>
<name>A0A448UBA2_9NEIS</name>
<dbReference type="Gene3D" id="3.30.300.30">
    <property type="match status" value="1"/>
</dbReference>
<reference evidence="3 4" key="1">
    <citation type="submission" date="2018-12" db="EMBL/GenBank/DDBJ databases">
        <authorList>
            <consortium name="Pathogen Informatics"/>
        </authorList>
    </citation>
    <scope>NUCLEOTIDE SEQUENCE [LARGE SCALE GENOMIC DNA]</scope>
    <source>
        <strain evidence="3 4">NCTC12227</strain>
    </source>
</reference>
<evidence type="ECO:0000313" key="3">
    <source>
        <dbReference type="EMBL" id="VEJ21152.1"/>
    </source>
</evidence>
<evidence type="ECO:0000259" key="2">
    <source>
        <dbReference type="Pfam" id="PF22818"/>
    </source>
</evidence>
<sequence>MTALITKAKKRWFSYMIYNLSQILSPTLPQNTLIATTPDWTRADFNRAVICLSGRLKTQNVQTAALWFEDAAFFACAVLAAWHAGAKVLLPPNLARDNVDWGNTADVWLTDAPYEKAFSDGLHANKVCSIPAVLSEMPSEITMPDNLLIPVDAEACLKTSGSTGGAQIIVKTAAQMEAEALALAEAVPFGRDHPAVIGSVSPQHMYGFTFRFALALTMGWTIDRLQNVYPETLLAATAAHAQSVWIASPAVLNRLGEARNWQAVGGKVAGIVSAGGALPAATADLLEKHAVRPFEIYGSTETGVIASRRHSIEWQPFAAVEIGRDEDGALWAQSPWTNGRFQTADMVEMQPEGFLLLGRKDRIIKFEDKRVSLNQIEHDLLAHEWIADAYCGQHPQHKRPAVWAALNSDGIKALQEQGRAAVAAVLKQHLAATQDTVALPRYWRFTDSLPRNAQSKITAADFQTAFTEAQTAPVWKERPSEIAATYMFEGRVPLDLVYFGGHFATFPLVPGVVELQWARDLAERFEWGKQSIIRVENLKYQQFLRPHHEVFAELKYDADKNKLTFKLENHEAVCASGRIVFGAINE</sequence>
<feature type="domain" description="ApeI dehydratase-like" evidence="2">
    <location>
        <begin position="485"/>
        <end position="578"/>
    </location>
</feature>
<dbReference type="InterPro" id="IPR054545">
    <property type="entry name" value="ApeI-like"/>
</dbReference>
<dbReference type="STRING" id="326522.BWD08_03675"/>
<feature type="domain" description="AMP-dependent synthetase/ligase" evidence="1">
    <location>
        <begin position="159"/>
        <end position="308"/>
    </location>
</feature>
<dbReference type="PANTHER" id="PTHR43767">
    <property type="entry name" value="LONG-CHAIN-FATTY-ACID--COA LIGASE"/>
    <property type="match status" value="1"/>
</dbReference>
<dbReference type="Gene3D" id="3.10.129.10">
    <property type="entry name" value="Hotdog Thioesterase"/>
    <property type="match status" value="1"/>
</dbReference>
<evidence type="ECO:0000259" key="1">
    <source>
        <dbReference type="Pfam" id="PF00501"/>
    </source>
</evidence>
<dbReference type="Pfam" id="PF22818">
    <property type="entry name" value="ApeI-like"/>
    <property type="match status" value="1"/>
</dbReference>
<accession>A0A448UBA2</accession>
<dbReference type="Gene3D" id="3.40.50.12780">
    <property type="entry name" value="N-terminal domain of ligase-like"/>
    <property type="match status" value="1"/>
</dbReference>
<dbReference type="PANTHER" id="PTHR43767:SF10">
    <property type="entry name" value="SURFACTIN SYNTHASE SUBUNIT 1"/>
    <property type="match status" value="1"/>
</dbReference>
<protein>
    <submittedName>
        <fullName evidence="3">AMP-binding protein</fullName>
    </submittedName>
</protein>
<dbReference type="SUPFAM" id="SSF54637">
    <property type="entry name" value="Thioesterase/thiol ester dehydrase-isomerase"/>
    <property type="match status" value="1"/>
</dbReference>
<evidence type="ECO:0000313" key="4">
    <source>
        <dbReference type="Proteomes" id="UP000268229"/>
    </source>
</evidence>
<dbReference type="KEGG" id="nani:NCTC12227_00878"/>
<gene>
    <name evidence="3" type="ORF">NCTC12227_00878</name>
</gene>
<dbReference type="Proteomes" id="UP000268229">
    <property type="component" value="Chromosome"/>
</dbReference>
<dbReference type="InterPro" id="IPR042099">
    <property type="entry name" value="ANL_N_sf"/>
</dbReference>
<dbReference type="EMBL" id="LR134516">
    <property type="protein sequence ID" value="VEJ21152.1"/>
    <property type="molecule type" value="Genomic_DNA"/>
</dbReference>
<dbReference type="InterPro" id="IPR045851">
    <property type="entry name" value="AMP-bd_C_sf"/>
</dbReference>
<keyword evidence="4" id="KW-1185">Reference proteome</keyword>
<organism evidence="3 4">
    <name type="scientific">Neisseria animaloris</name>
    <dbReference type="NCBI Taxonomy" id="326522"/>
    <lineage>
        <taxon>Bacteria</taxon>
        <taxon>Pseudomonadati</taxon>
        <taxon>Pseudomonadota</taxon>
        <taxon>Betaproteobacteria</taxon>
        <taxon>Neisseriales</taxon>
        <taxon>Neisseriaceae</taxon>
        <taxon>Neisseria</taxon>
    </lineage>
</organism>
<dbReference type="InterPro" id="IPR050237">
    <property type="entry name" value="ATP-dep_AMP-bd_enzyme"/>
</dbReference>
<dbReference type="InterPro" id="IPR029069">
    <property type="entry name" value="HotDog_dom_sf"/>
</dbReference>
<dbReference type="Pfam" id="PF00501">
    <property type="entry name" value="AMP-binding"/>
    <property type="match status" value="1"/>
</dbReference>
<dbReference type="SUPFAM" id="SSF56801">
    <property type="entry name" value="Acetyl-CoA synthetase-like"/>
    <property type="match status" value="1"/>
</dbReference>
<dbReference type="AlphaFoldDB" id="A0A448UBA2"/>